<evidence type="ECO:0000313" key="3">
    <source>
        <dbReference type="EMBL" id="GAA0876869.1"/>
    </source>
</evidence>
<name>A0ABN1MUU3_9FLAO</name>
<organism evidence="3 4">
    <name type="scientific">Wandonia haliotis</name>
    <dbReference type="NCBI Taxonomy" id="574963"/>
    <lineage>
        <taxon>Bacteria</taxon>
        <taxon>Pseudomonadati</taxon>
        <taxon>Bacteroidota</taxon>
        <taxon>Flavobacteriia</taxon>
        <taxon>Flavobacteriales</taxon>
        <taxon>Crocinitomicaceae</taxon>
        <taxon>Wandonia</taxon>
    </lineage>
</organism>
<dbReference type="InterPro" id="IPR015424">
    <property type="entry name" value="PyrdxlP-dep_Trfase"/>
</dbReference>
<dbReference type="InterPro" id="IPR015422">
    <property type="entry name" value="PyrdxlP-dep_Trfase_small"/>
</dbReference>
<evidence type="ECO:0000256" key="1">
    <source>
        <dbReference type="ARBA" id="ARBA00037999"/>
    </source>
</evidence>
<reference evidence="3 4" key="1">
    <citation type="journal article" date="2019" name="Int. J. Syst. Evol. Microbiol.">
        <title>The Global Catalogue of Microorganisms (GCM) 10K type strain sequencing project: providing services to taxonomists for standard genome sequencing and annotation.</title>
        <authorList>
            <consortium name="The Broad Institute Genomics Platform"/>
            <consortium name="The Broad Institute Genome Sequencing Center for Infectious Disease"/>
            <person name="Wu L."/>
            <person name="Ma J."/>
        </authorList>
    </citation>
    <scope>NUCLEOTIDE SEQUENCE [LARGE SCALE GENOMIC DNA]</scope>
    <source>
        <strain evidence="3 4">JCM 16083</strain>
    </source>
</reference>
<dbReference type="EMBL" id="BAAAFH010000022">
    <property type="protein sequence ID" value="GAA0876869.1"/>
    <property type="molecule type" value="Genomic_DNA"/>
</dbReference>
<keyword evidence="4" id="KW-1185">Reference proteome</keyword>
<comment type="caution">
    <text evidence="3">The sequence shown here is derived from an EMBL/GenBank/DDBJ whole genome shotgun (WGS) entry which is preliminary data.</text>
</comment>
<comment type="similarity">
    <text evidence="1 2">Belongs to the DegT/DnrJ/EryC1 family.</text>
</comment>
<accession>A0ABN1MUU3</accession>
<dbReference type="Gene3D" id="3.40.640.10">
    <property type="entry name" value="Type I PLP-dependent aspartate aminotransferase-like (Major domain)"/>
    <property type="match status" value="1"/>
</dbReference>
<protein>
    <submittedName>
        <fullName evidence="3">dTDP-4-amino-4,6-dideoxygalactose transaminase</fullName>
    </submittedName>
</protein>
<dbReference type="PANTHER" id="PTHR30244">
    <property type="entry name" value="TRANSAMINASE"/>
    <property type="match status" value="1"/>
</dbReference>
<dbReference type="InterPro" id="IPR015421">
    <property type="entry name" value="PyrdxlP-dep_Trfase_major"/>
</dbReference>
<sequence>MADLFSDYEFFRNKKYSALCQEELALVFGQNTYHLLTHSATGGLEMIAKAMDIRPGDEIIMPSFTFVSTANAFVSHGAIPVFADISISDFNLAFTEIEKKISEKTRAVVVTHYGGHSTNLDAIRQLCDAHQLIMIEDAAMAFGNSYNGQPLGTIGDMGVISFDITKQISAIQGGVLLVNTPDFMDRLDAIYHIGTNRTRFETQKVPYYEWVDTGSKYQMNELNAVALYDNLLNRAHILNKRKELSRIYFNELSSYADLILPEHKLQENIHLFYLLARSEEEREALRHHLSEKGIEAMFHYIPLHTSKMGKKFPSGTLPVTDHVSGSLLRLPLHTGMTEQDVVEVCDAVKRFYNGR</sequence>
<proteinExistence type="inferred from homology"/>
<evidence type="ECO:0000313" key="4">
    <source>
        <dbReference type="Proteomes" id="UP001501126"/>
    </source>
</evidence>
<dbReference type="CDD" id="cd00616">
    <property type="entry name" value="AHBA_syn"/>
    <property type="match status" value="1"/>
</dbReference>
<dbReference type="SUPFAM" id="SSF53383">
    <property type="entry name" value="PLP-dependent transferases"/>
    <property type="match status" value="1"/>
</dbReference>
<keyword evidence="2" id="KW-0663">Pyridoxal phosphate</keyword>
<evidence type="ECO:0000256" key="2">
    <source>
        <dbReference type="RuleBase" id="RU004508"/>
    </source>
</evidence>
<dbReference type="InterPro" id="IPR000653">
    <property type="entry name" value="DegT/StrS_aminotransferase"/>
</dbReference>
<dbReference type="Pfam" id="PF01041">
    <property type="entry name" value="DegT_DnrJ_EryC1"/>
    <property type="match status" value="1"/>
</dbReference>
<gene>
    <name evidence="3" type="primary">rffA</name>
    <name evidence="3" type="ORF">GCM10009118_32790</name>
</gene>
<dbReference type="PANTHER" id="PTHR30244:SF34">
    <property type="entry name" value="DTDP-4-AMINO-4,6-DIDEOXYGALACTOSE TRANSAMINASE"/>
    <property type="match status" value="1"/>
</dbReference>
<dbReference type="RefSeq" id="WP_343790596.1">
    <property type="nucleotide sequence ID" value="NZ_BAAAFH010000022.1"/>
</dbReference>
<dbReference type="Gene3D" id="3.90.1150.10">
    <property type="entry name" value="Aspartate Aminotransferase, domain 1"/>
    <property type="match status" value="1"/>
</dbReference>
<dbReference type="PIRSF" id="PIRSF000390">
    <property type="entry name" value="PLP_StrS"/>
    <property type="match status" value="1"/>
</dbReference>
<dbReference type="Proteomes" id="UP001501126">
    <property type="component" value="Unassembled WGS sequence"/>
</dbReference>